<dbReference type="InterPro" id="IPR035892">
    <property type="entry name" value="C2_domain_sf"/>
</dbReference>
<dbReference type="Pfam" id="PF24883">
    <property type="entry name" value="NPHP3_N"/>
    <property type="match status" value="1"/>
</dbReference>
<dbReference type="SUPFAM" id="SSF49562">
    <property type="entry name" value="C2 domain (Calcium/lipid-binding domain, CaLB)"/>
    <property type="match status" value="1"/>
</dbReference>
<evidence type="ECO:0000256" key="2">
    <source>
        <dbReference type="SAM" id="Coils"/>
    </source>
</evidence>
<dbReference type="Gene3D" id="3.40.50.300">
    <property type="entry name" value="P-loop containing nucleotide triphosphate hydrolases"/>
    <property type="match status" value="1"/>
</dbReference>
<sequence length="658" mass="73252">MIATHQLLLTGIKTLDLPKTGHPKKTRRFYVMLAVDGKVKKTQIAAKGSAPVWQDTFEFEAFTSSMLELKVYAHRTLFADDYVGDMRDTIGTLAGAEGGVVKRVLAVKDTKCPLQASVELTFNSPVVIQPGERIESAPEAAKVAKESNLLPPGFGDGGDTTTASDKKMAEGVEQAADALVQMDNAPSALGRGKDIVGNLDTVVNEMTSQVGPWQPLLEKLQLFKDVMDKVTEVHPYAKMAWSILSAIPQALLTQLYLDESVRDLFATMVDIYSFVLDADPLKSAGAKDRTEAQKKIVGILMAMAAQTTECVYFIRRAMKHLISDAKSQIQTYQNKFTQLREAYSARAMLDVEISVLRILDDVDDLVSEVQLDDMPYAEGAKYDPYKQCLGGTRQQIIEEITEWANSADDPHRILLLTGVAGSGKSTIAHTVARLFDHLKRLGASFCFDRAQQAGRRLDWVFTTIARDLADFDQKLKCSLRNEAQHWGLRKSTHLQEQFESFILKPVRKMQDTIGPVLIVIDGLDESGDRESCRVFLKILMSQLPELPSNYRILLTTRPEKDIVDTFEGQSSVLCKRMEDIDLESTNQDISVFIEQELAGVIDLKWCRQLAAKAECLFQWAFTACLFIQGDGEEGLDPMEQLKPLLLSAPQSSKLERLD</sequence>
<protein>
    <recommendedName>
        <fullName evidence="7">C2 domain-containing protein</fullName>
    </recommendedName>
</protein>
<dbReference type="Gene3D" id="2.60.40.150">
    <property type="entry name" value="C2 domain"/>
    <property type="match status" value="1"/>
</dbReference>
<reference evidence="6" key="2">
    <citation type="submission" date="2015-01" db="EMBL/GenBank/DDBJ databases">
        <title>Evolutionary Origins and Diversification of the Mycorrhizal Mutualists.</title>
        <authorList>
            <consortium name="DOE Joint Genome Institute"/>
            <consortium name="Mycorrhizal Genomics Consortium"/>
            <person name="Kohler A."/>
            <person name="Kuo A."/>
            <person name="Nagy L.G."/>
            <person name="Floudas D."/>
            <person name="Copeland A."/>
            <person name="Barry K.W."/>
            <person name="Cichocki N."/>
            <person name="Veneault-Fourrey C."/>
            <person name="LaButti K."/>
            <person name="Lindquist E.A."/>
            <person name="Lipzen A."/>
            <person name="Lundell T."/>
            <person name="Morin E."/>
            <person name="Murat C."/>
            <person name="Riley R."/>
            <person name="Ohm R."/>
            <person name="Sun H."/>
            <person name="Tunlid A."/>
            <person name="Henrissat B."/>
            <person name="Grigoriev I.V."/>
            <person name="Hibbett D.S."/>
            <person name="Martin F."/>
        </authorList>
    </citation>
    <scope>NUCLEOTIDE SEQUENCE [LARGE SCALE GENOMIC DNA]</scope>
    <source>
        <strain evidence="6">F 1598</strain>
    </source>
</reference>
<dbReference type="PROSITE" id="PS50837">
    <property type="entry name" value="NACHT"/>
    <property type="match status" value="1"/>
</dbReference>
<dbReference type="AlphaFoldDB" id="A0A0C3C979"/>
<dbReference type="InterPro" id="IPR027417">
    <property type="entry name" value="P-loop_NTPase"/>
</dbReference>
<feature type="coiled-coil region" evidence="2">
    <location>
        <begin position="315"/>
        <end position="342"/>
    </location>
</feature>
<keyword evidence="2" id="KW-0175">Coiled coil</keyword>
<proteinExistence type="predicted"/>
<evidence type="ECO:0008006" key="7">
    <source>
        <dbReference type="Google" id="ProtNLM"/>
    </source>
</evidence>
<dbReference type="Pfam" id="PF00168">
    <property type="entry name" value="C2"/>
    <property type="match status" value="1"/>
</dbReference>
<keyword evidence="1" id="KW-0677">Repeat</keyword>
<dbReference type="SUPFAM" id="SSF52540">
    <property type="entry name" value="P-loop containing nucleoside triphosphate hydrolases"/>
    <property type="match status" value="1"/>
</dbReference>
<name>A0A0C3C979_PILCF</name>
<evidence type="ECO:0000313" key="5">
    <source>
        <dbReference type="EMBL" id="KIM86252.1"/>
    </source>
</evidence>
<evidence type="ECO:0000259" key="4">
    <source>
        <dbReference type="PROSITE" id="PS50837"/>
    </source>
</evidence>
<dbReference type="Proteomes" id="UP000054166">
    <property type="component" value="Unassembled WGS sequence"/>
</dbReference>
<organism evidence="5 6">
    <name type="scientific">Piloderma croceum (strain F 1598)</name>
    <dbReference type="NCBI Taxonomy" id="765440"/>
    <lineage>
        <taxon>Eukaryota</taxon>
        <taxon>Fungi</taxon>
        <taxon>Dikarya</taxon>
        <taxon>Basidiomycota</taxon>
        <taxon>Agaricomycotina</taxon>
        <taxon>Agaricomycetes</taxon>
        <taxon>Agaricomycetidae</taxon>
        <taxon>Atheliales</taxon>
        <taxon>Atheliaceae</taxon>
        <taxon>Piloderma</taxon>
    </lineage>
</organism>
<evidence type="ECO:0000259" key="3">
    <source>
        <dbReference type="PROSITE" id="PS50004"/>
    </source>
</evidence>
<dbReference type="HOGENOM" id="CLU_000288_6_0_1"/>
<dbReference type="PROSITE" id="PS50004">
    <property type="entry name" value="C2"/>
    <property type="match status" value="1"/>
</dbReference>
<dbReference type="InterPro" id="IPR007111">
    <property type="entry name" value="NACHT_NTPase"/>
</dbReference>
<keyword evidence="6" id="KW-1185">Reference proteome</keyword>
<dbReference type="OrthoDB" id="163438at2759"/>
<feature type="domain" description="NACHT" evidence="4">
    <location>
        <begin position="412"/>
        <end position="558"/>
    </location>
</feature>
<gene>
    <name evidence="5" type="ORF">PILCRDRAFT_4771</name>
</gene>
<evidence type="ECO:0000256" key="1">
    <source>
        <dbReference type="ARBA" id="ARBA00022737"/>
    </source>
</evidence>
<dbReference type="InterPro" id="IPR056884">
    <property type="entry name" value="NPHP3-like_N"/>
</dbReference>
<evidence type="ECO:0000313" key="6">
    <source>
        <dbReference type="Proteomes" id="UP000054166"/>
    </source>
</evidence>
<dbReference type="InterPro" id="IPR000008">
    <property type="entry name" value="C2_dom"/>
</dbReference>
<reference evidence="5 6" key="1">
    <citation type="submission" date="2014-04" db="EMBL/GenBank/DDBJ databases">
        <authorList>
            <consortium name="DOE Joint Genome Institute"/>
            <person name="Kuo A."/>
            <person name="Tarkka M."/>
            <person name="Buscot F."/>
            <person name="Kohler A."/>
            <person name="Nagy L.G."/>
            <person name="Floudas D."/>
            <person name="Copeland A."/>
            <person name="Barry K.W."/>
            <person name="Cichocki N."/>
            <person name="Veneault-Fourrey C."/>
            <person name="LaButti K."/>
            <person name="Lindquist E.A."/>
            <person name="Lipzen A."/>
            <person name="Lundell T."/>
            <person name="Morin E."/>
            <person name="Murat C."/>
            <person name="Sun H."/>
            <person name="Tunlid A."/>
            <person name="Henrissat B."/>
            <person name="Grigoriev I.V."/>
            <person name="Hibbett D.S."/>
            <person name="Martin F."/>
            <person name="Nordberg H.P."/>
            <person name="Cantor M.N."/>
            <person name="Hua S.X."/>
        </authorList>
    </citation>
    <scope>NUCLEOTIDE SEQUENCE [LARGE SCALE GENOMIC DNA]</scope>
    <source>
        <strain evidence="5 6">F 1598</strain>
    </source>
</reference>
<dbReference type="SMART" id="SM00239">
    <property type="entry name" value="C2"/>
    <property type="match status" value="1"/>
</dbReference>
<dbReference type="InParanoid" id="A0A0C3C979"/>
<dbReference type="PANTHER" id="PTHR10039:SF17">
    <property type="entry name" value="FUNGAL STAND N-TERMINAL GOODBYE DOMAIN-CONTAINING PROTEIN-RELATED"/>
    <property type="match status" value="1"/>
</dbReference>
<dbReference type="EMBL" id="KN832982">
    <property type="protein sequence ID" value="KIM86252.1"/>
    <property type="molecule type" value="Genomic_DNA"/>
</dbReference>
<accession>A0A0C3C979</accession>
<feature type="domain" description="C2" evidence="3">
    <location>
        <begin position="1"/>
        <end position="105"/>
    </location>
</feature>
<dbReference type="PANTHER" id="PTHR10039">
    <property type="entry name" value="AMELOGENIN"/>
    <property type="match status" value="1"/>
</dbReference>
<dbReference type="STRING" id="765440.A0A0C3C979"/>